<dbReference type="AlphaFoldDB" id="M2Z3W4"/>
<evidence type="ECO:0000313" key="2">
    <source>
        <dbReference type="Proteomes" id="UP000011744"/>
    </source>
</evidence>
<dbReference type="RefSeq" id="WP_008619209.1">
    <property type="nucleotide sequence ID" value="NZ_AONQ01000044.1"/>
</dbReference>
<organism evidence="1 2">
    <name type="scientific">Paramagnetospirillum caucaseum</name>
    <dbReference type="NCBI Taxonomy" id="1244869"/>
    <lineage>
        <taxon>Bacteria</taxon>
        <taxon>Pseudomonadati</taxon>
        <taxon>Pseudomonadota</taxon>
        <taxon>Alphaproteobacteria</taxon>
        <taxon>Rhodospirillales</taxon>
        <taxon>Magnetospirillaceae</taxon>
        <taxon>Paramagnetospirillum</taxon>
    </lineage>
</organism>
<dbReference type="eggNOG" id="ENOG502ZDKH">
    <property type="taxonomic scope" value="Bacteria"/>
</dbReference>
<accession>M2Z3W4</accession>
<protein>
    <submittedName>
        <fullName evidence="1">Uncharacterized protein</fullName>
    </submittedName>
</protein>
<reference evidence="1 2" key="1">
    <citation type="journal article" date="2014" name="Genome Announc.">
        <title>Draft Genome Sequence of Magnetospirillum sp. Strain SO-1, a Freshwater Magnetotactic Bacterium Isolated from the Ol'khovka River, Russia.</title>
        <authorList>
            <person name="Grouzdev D.S."/>
            <person name="Dziuba M.V."/>
            <person name="Sukhacheva M.S."/>
            <person name="Mardanov A.V."/>
            <person name="Beletskiy A.V."/>
            <person name="Kuznetsov B.B."/>
            <person name="Skryabin K.G."/>
        </authorList>
    </citation>
    <scope>NUCLEOTIDE SEQUENCE [LARGE SCALE GENOMIC DNA]</scope>
    <source>
        <strain evidence="1 2">SO-1</strain>
    </source>
</reference>
<gene>
    <name evidence="1" type="ORF">H261_15405</name>
</gene>
<dbReference type="PATRIC" id="fig|1244869.3.peg.3092"/>
<dbReference type="Proteomes" id="UP000011744">
    <property type="component" value="Unassembled WGS sequence"/>
</dbReference>
<keyword evidence="2" id="KW-1185">Reference proteome</keyword>
<comment type="caution">
    <text evidence="1">The sequence shown here is derived from an EMBL/GenBank/DDBJ whole genome shotgun (WGS) entry which is preliminary data.</text>
</comment>
<name>M2Z3W4_9PROT</name>
<sequence>MTRKTLGDLLNPAAYLQRLRAEADLQIKAARLDMDAQVERAKLEQGDRHHGDRMSLEVRKVESGELQAAGQLALGHDELDFKRQSAALTAQTSLEVARTQNAGALELSRQNHTQSLDMFREQLHGSIVEKTGNAVNESLLSALRRGEDSNRAFTSAMADIIKARKIAEISTAQTDHAERNRAAEREHEINMEVLKAQLSQGARDNGLDEADLMRRFAEWMAAEEK</sequence>
<evidence type="ECO:0000313" key="1">
    <source>
        <dbReference type="EMBL" id="EME69060.1"/>
    </source>
</evidence>
<dbReference type="STRING" id="1244869.H261_15405"/>
<proteinExistence type="predicted"/>
<dbReference type="EMBL" id="AONQ01000044">
    <property type="protein sequence ID" value="EME69060.1"/>
    <property type="molecule type" value="Genomic_DNA"/>
</dbReference>